<gene>
    <name evidence="8" type="ORF">GCM10010406_50760</name>
</gene>
<organism evidence="8 9">
    <name type="scientific">Streptomyces thermolineatus</name>
    <dbReference type="NCBI Taxonomy" id="44033"/>
    <lineage>
        <taxon>Bacteria</taxon>
        <taxon>Bacillati</taxon>
        <taxon>Actinomycetota</taxon>
        <taxon>Actinomycetes</taxon>
        <taxon>Kitasatosporales</taxon>
        <taxon>Streptomycetaceae</taxon>
        <taxon>Streptomyces</taxon>
    </lineage>
</organism>
<dbReference type="Gene3D" id="3.40.50.1000">
    <property type="entry name" value="HAD superfamily/HAD-like"/>
    <property type="match status" value="1"/>
</dbReference>
<keyword evidence="3" id="KW-0963">Cytoplasm</keyword>
<sequence>MHTSPAPRATTAAADGPWLLDLGAPVRRTAPPEGLPEHLPEAVLFDRDGTLVEDVPYNGDPALVTPMPRARAALDVLRGLGIAVGVVSNQSGVARGLLDRERVEAVARRVDALLGPFAVWAVCPHGPDDLCACRKPAPGLVLAACARLGVDPRRTAVVGDIGADTGAARAAGARGVLVPTPVTLPEEVAGAEETAPDLLAAVHLLVTPAPAGGDR</sequence>
<comment type="subcellular location">
    <subcellularLocation>
        <location evidence="1">Cytoplasm</location>
    </subcellularLocation>
</comment>
<dbReference type="InterPro" id="IPR036412">
    <property type="entry name" value="HAD-like_sf"/>
</dbReference>
<dbReference type="InterPro" id="IPR006549">
    <property type="entry name" value="HAD-SF_hydro_IIIA"/>
</dbReference>
<evidence type="ECO:0000256" key="7">
    <source>
        <dbReference type="ARBA" id="ARBA00031828"/>
    </source>
</evidence>
<evidence type="ECO:0000256" key="5">
    <source>
        <dbReference type="ARBA" id="ARBA00022801"/>
    </source>
</evidence>
<dbReference type="InterPro" id="IPR006543">
    <property type="entry name" value="Histidinol-phos"/>
</dbReference>
<keyword evidence="5" id="KW-0378">Hydrolase</keyword>
<name>A0ABN3MT03_9ACTN</name>
<dbReference type="EMBL" id="BAAATA010000043">
    <property type="protein sequence ID" value="GAA2508031.1"/>
    <property type="molecule type" value="Genomic_DNA"/>
</dbReference>
<keyword evidence="4" id="KW-0479">Metal-binding</keyword>
<evidence type="ECO:0000313" key="9">
    <source>
        <dbReference type="Proteomes" id="UP001501358"/>
    </source>
</evidence>
<evidence type="ECO:0000256" key="4">
    <source>
        <dbReference type="ARBA" id="ARBA00022723"/>
    </source>
</evidence>
<accession>A0ABN3MT03</accession>
<dbReference type="PANTHER" id="PTHR42891">
    <property type="entry name" value="D-GLYCERO-BETA-D-MANNO-HEPTOSE-1,7-BISPHOSPHATE 7-PHOSPHATASE"/>
    <property type="match status" value="1"/>
</dbReference>
<keyword evidence="6" id="KW-0119">Carbohydrate metabolism</keyword>
<reference evidence="8 9" key="1">
    <citation type="journal article" date="2019" name="Int. J. Syst. Evol. Microbiol.">
        <title>The Global Catalogue of Microorganisms (GCM) 10K type strain sequencing project: providing services to taxonomists for standard genome sequencing and annotation.</title>
        <authorList>
            <consortium name="The Broad Institute Genomics Platform"/>
            <consortium name="The Broad Institute Genome Sequencing Center for Infectious Disease"/>
            <person name="Wu L."/>
            <person name="Ma J."/>
        </authorList>
    </citation>
    <scope>NUCLEOTIDE SEQUENCE [LARGE SCALE GENOMIC DNA]</scope>
    <source>
        <strain evidence="8 9">JCM 6307</strain>
    </source>
</reference>
<evidence type="ECO:0000256" key="3">
    <source>
        <dbReference type="ARBA" id="ARBA00022490"/>
    </source>
</evidence>
<dbReference type="NCBIfam" id="TIGR01656">
    <property type="entry name" value="Histidinol-ppas"/>
    <property type="match status" value="1"/>
</dbReference>
<dbReference type="SUPFAM" id="SSF56784">
    <property type="entry name" value="HAD-like"/>
    <property type="match status" value="1"/>
</dbReference>
<comment type="caution">
    <text evidence="8">The sequence shown here is derived from an EMBL/GenBank/DDBJ whole genome shotgun (WGS) entry which is preliminary data.</text>
</comment>
<dbReference type="RefSeq" id="WP_385453514.1">
    <property type="nucleotide sequence ID" value="NZ_BAAATA010000043.1"/>
</dbReference>
<evidence type="ECO:0000256" key="2">
    <source>
        <dbReference type="ARBA" id="ARBA00005628"/>
    </source>
</evidence>
<dbReference type="Proteomes" id="UP001501358">
    <property type="component" value="Unassembled WGS sequence"/>
</dbReference>
<evidence type="ECO:0000313" key="8">
    <source>
        <dbReference type="EMBL" id="GAA2508031.1"/>
    </source>
</evidence>
<dbReference type="NCBIfam" id="TIGR01662">
    <property type="entry name" value="HAD-SF-IIIA"/>
    <property type="match status" value="1"/>
</dbReference>
<evidence type="ECO:0000256" key="1">
    <source>
        <dbReference type="ARBA" id="ARBA00004496"/>
    </source>
</evidence>
<proteinExistence type="inferred from homology"/>
<protein>
    <recommendedName>
        <fullName evidence="7">D,D-heptose 1,7-bisphosphate phosphatase</fullName>
    </recommendedName>
</protein>
<evidence type="ECO:0000256" key="6">
    <source>
        <dbReference type="ARBA" id="ARBA00023277"/>
    </source>
</evidence>
<comment type="similarity">
    <text evidence="2">Belongs to the GmhB family.</text>
</comment>
<dbReference type="InterPro" id="IPR023214">
    <property type="entry name" value="HAD_sf"/>
</dbReference>
<dbReference type="InterPro" id="IPR004446">
    <property type="entry name" value="Heptose_bisP_phosphatase"/>
</dbReference>
<dbReference type="PANTHER" id="PTHR42891:SF1">
    <property type="entry name" value="D-GLYCERO-BETA-D-MANNO-HEPTOSE-1,7-BISPHOSPHATE 7-PHOSPHATASE"/>
    <property type="match status" value="1"/>
</dbReference>
<keyword evidence="9" id="KW-1185">Reference proteome</keyword>
<dbReference type="Pfam" id="PF13242">
    <property type="entry name" value="Hydrolase_like"/>
    <property type="match status" value="1"/>
</dbReference>